<dbReference type="SUPFAM" id="SSF101386">
    <property type="entry name" value="all-alpha NTP pyrophosphatases"/>
    <property type="match status" value="1"/>
</dbReference>
<sequence>MNENENLVIPTVDEVITAKGLKIETSRYIIEQTIDYCMEYMAGNFKPIRRYTDSMIVDAINTLIKEIHNTAMVKGWWDDKRNDGELIALMHSELSEGLETLRTNVMSDKIPDFVGIEEELADVVIRVFDMAGDRQYKLAEAILAKMEYNKTRPIKHGKKF</sequence>
<reference evidence="1" key="1">
    <citation type="submission" date="2020-03" db="EMBL/GenBank/DDBJ databases">
        <title>The deep terrestrial virosphere.</title>
        <authorList>
            <person name="Holmfeldt K."/>
            <person name="Nilsson E."/>
            <person name="Simone D."/>
            <person name="Lopez-Fernandez M."/>
            <person name="Wu X."/>
            <person name="de Brujin I."/>
            <person name="Lundin D."/>
            <person name="Andersson A."/>
            <person name="Bertilsson S."/>
            <person name="Dopson M."/>
        </authorList>
    </citation>
    <scope>NUCLEOTIDE SEQUENCE</scope>
    <source>
        <strain evidence="2">MM415A02719</strain>
        <strain evidence="1">TM448A01721</strain>
    </source>
</reference>
<dbReference type="AlphaFoldDB" id="A0A6H1ZT44"/>
<dbReference type="EMBL" id="MT144191">
    <property type="protein sequence ID" value="QJA50370.1"/>
    <property type="molecule type" value="Genomic_DNA"/>
</dbReference>
<protein>
    <recommendedName>
        <fullName evidence="3">NTP pyrophosphohydrolase MazG putative catalytic core domain-containing protein</fullName>
    </recommendedName>
</protein>
<evidence type="ECO:0000313" key="1">
    <source>
        <dbReference type="EMBL" id="QJA50370.1"/>
    </source>
</evidence>
<dbReference type="EMBL" id="MT141962">
    <property type="protein sequence ID" value="QJA72572.1"/>
    <property type="molecule type" value="Genomic_DNA"/>
</dbReference>
<dbReference type="Gene3D" id="1.10.287.1080">
    <property type="entry name" value="MazG-like"/>
    <property type="match status" value="1"/>
</dbReference>
<evidence type="ECO:0008006" key="3">
    <source>
        <dbReference type="Google" id="ProtNLM"/>
    </source>
</evidence>
<name>A0A6H1ZT44_9ZZZZ</name>
<proteinExistence type="predicted"/>
<organism evidence="1">
    <name type="scientific">viral metagenome</name>
    <dbReference type="NCBI Taxonomy" id="1070528"/>
    <lineage>
        <taxon>unclassified sequences</taxon>
        <taxon>metagenomes</taxon>
        <taxon>organismal metagenomes</taxon>
    </lineage>
</organism>
<accession>A0A6H1ZT44</accession>
<gene>
    <name evidence="2" type="ORF">MM415A02719_0007</name>
    <name evidence="1" type="ORF">TM448A01721_0007</name>
</gene>
<dbReference type="CDD" id="cd11542">
    <property type="entry name" value="NTP-PPase_u5"/>
    <property type="match status" value="1"/>
</dbReference>
<evidence type="ECO:0000313" key="2">
    <source>
        <dbReference type="EMBL" id="QJA72572.1"/>
    </source>
</evidence>